<dbReference type="InterPro" id="IPR044824">
    <property type="entry name" value="MAIN-like"/>
</dbReference>
<gene>
    <name evidence="3" type="ORF">QYE76_020412</name>
</gene>
<dbReference type="PANTHER" id="PTHR46033:SF78">
    <property type="entry name" value="OS06G0232700 PROTEIN"/>
    <property type="match status" value="1"/>
</dbReference>
<dbReference type="EMBL" id="JAUUTY010000006">
    <property type="protein sequence ID" value="KAK1614895.1"/>
    <property type="molecule type" value="Genomic_DNA"/>
</dbReference>
<sequence length="525" mass="59920">MAPTLQDVSMLLGLPVSGHVVTPTAKPNEDWCDDLLQRFRGVLPEDPDKPYKEFTHSYGIPFSWLRRFKLENMAANADDNQVARHLEAFLLWLFGRIMFTRSSGDTVDNWFIEFAKEIADAPEDPGPEDLPKYSWGSALLCATYRALCHGCTKFCAGSRLDGCPLFLQLWSFERFQIGRPKVETQTYGPGMYGNDDVDAPTFGSLWCSKKVRKSYAQFTEQFDHLTADMVRWEPYTEEEIQKRAPHGLSSLCTRDREYWLTRKKLVFDDRVEDYAVHRVMRQFGRHQQFPLPLGDRLDPCEHTPGKYRKWAAAGRMAPWVSNWESALEDVLQEERPYDPGSYQGYLEWYTPRTCLRLLPVVEPPLPRGIRPPAPVMGMQDGQAGVNLHLVVHDLAVEVEGDVRALRERIRDGLGPTQPAEMEAALEQVSEKARRIVTLSATMVAKFLRSAVAERVQNNRTEIINPCRRCKMKSLMDPKSGKVWDHLLMCGFMDAYWWKGDEDDRDVVHGAAGNKKGQQDNNGEGG</sequence>
<accession>A0AAD8R4S3</accession>
<organism evidence="3 4">
    <name type="scientific">Lolium multiflorum</name>
    <name type="common">Italian ryegrass</name>
    <name type="synonym">Lolium perenne subsp. multiflorum</name>
    <dbReference type="NCBI Taxonomy" id="4521"/>
    <lineage>
        <taxon>Eukaryota</taxon>
        <taxon>Viridiplantae</taxon>
        <taxon>Streptophyta</taxon>
        <taxon>Embryophyta</taxon>
        <taxon>Tracheophyta</taxon>
        <taxon>Spermatophyta</taxon>
        <taxon>Magnoliopsida</taxon>
        <taxon>Liliopsida</taxon>
        <taxon>Poales</taxon>
        <taxon>Poaceae</taxon>
        <taxon>BOP clade</taxon>
        <taxon>Pooideae</taxon>
        <taxon>Poodae</taxon>
        <taxon>Poeae</taxon>
        <taxon>Poeae Chloroplast Group 2 (Poeae type)</taxon>
        <taxon>Loliodinae</taxon>
        <taxon>Loliinae</taxon>
        <taxon>Lolium</taxon>
    </lineage>
</organism>
<comment type="caution">
    <text evidence="3">The sequence shown here is derived from an EMBL/GenBank/DDBJ whole genome shotgun (WGS) entry which is preliminary data.</text>
</comment>
<dbReference type="AlphaFoldDB" id="A0AAD8R4S3"/>
<dbReference type="InterPro" id="IPR019557">
    <property type="entry name" value="AminoTfrase-like_pln_mobile"/>
</dbReference>
<evidence type="ECO:0000256" key="1">
    <source>
        <dbReference type="SAM" id="MobiDB-lite"/>
    </source>
</evidence>
<feature type="domain" description="Aminotransferase-like plant mobile" evidence="2">
    <location>
        <begin position="1"/>
        <end position="349"/>
    </location>
</feature>
<feature type="region of interest" description="Disordered" evidence="1">
    <location>
        <begin position="506"/>
        <end position="525"/>
    </location>
</feature>
<protein>
    <recommendedName>
        <fullName evidence="2">Aminotransferase-like plant mobile domain-containing protein</fullName>
    </recommendedName>
</protein>
<proteinExistence type="predicted"/>
<dbReference type="PANTHER" id="PTHR46033">
    <property type="entry name" value="PROTEIN MAIN-LIKE 2"/>
    <property type="match status" value="1"/>
</dbReference>
<evidence type="ECO:0000313" key="3">
    <source>
        <dbReference type="EMBL" id="KAK1614895.1"/>
    </source>
</evidence>
<evidence type="ECO:0000313" key="4">
    <source>
        <dbReference type="Proteomes" id="UP001231189"/>
    </source>
</evidence>
<dbReference type="Proteomes" id="UP001231189">
    <property type="component" value="Unassembled WGS sequence"/>
</dbReference>
<evidence type="ECO:0000259" key="2">
    <source>
        <dbReference type="Pfam" id="PF10536"/>
    </source>
</evidence>
<dbReference type="Pfam" id="PF10536">
    <property type="entry name" value="PMD"/>
    <property type="match status" value="1"/>
</dbReference>
<reference evidence="3" key="1">
    <citation type="submission" date="2023-07" db="EMBL/GenBank/DDBJ databases">
        <title>A chromosome-level genome assembly of Lolium multiflorum.</title>
        <authorList>
            <person name="Chen Y."/>
            <person name="Copetti D."/>
            <person name="Kolliker R."/>
            <person name="Studer B."/>
        </authorList>
    </citation>
    <scope>NUCLEOTIDE SEQUENCE</scope>
    <source>
        <strain evidence="3">02402/16</strain>
        <tissue evidence="3">Leaf</tissue>
    </source>
</reference>
<keyword evidence="4" id="KW-1185">Reference proteome</keyword>
<dbReference type="GO" id="GO:0010073">
    <property type="term" value="P:meristem maintenance"/>
    <property type="evidence" value="ECO:0007669"/>
    <property type="project" value="InterPro"/>
</dbReference>
<name>A0AAD8R4S3_LOLMU</name>